<evidence type="ECO:0000256" key="1">
    <source>
        <dbReference type="ARBA" id="ARBA00022490"/>
    </source>
</evidence>
<keyword evidence="3" id="KW-0949">S-adenosyl-L-methionine</keyword>
<gene>
    <name evidence="5" type="ORF">ASPWEDRAFT_183428</name>
</gene>
<dbReference type="InterPro" id="IPR036100">
    <property type="entry name" value="QueA_sf"/>
</dbReference>
<evidence type="ECO:0000256" key="4">
    <source>
        <dbReference type="ARBA" id="ARBA00022785"/>
    </source>
</evidence>
<dbReference type="SUPFAM" id="SSF111337">
    <property type="entry name" value="QueA-like"/>
    <property type="match status" value="1"/>
</dbReference>
<evidence type="ECO:0008006" key="7">
    <source>
        <dbReference type="Google" id="ProtNLM"/>
    </source>
</evidence>
<keyword evidence="6" id="KW-1185">Reference proteome</keyword>
<reference evidence="6" key="1">
    <citation type="journal article" date="2017" name="Genome Biol.">
        <title>Comparative genomics reveals high biological diversity and specific adaptations in the industrially and medically important fungal genus Aspergillus.</title>
        <authorList>
            <person name="de Vries R.P."/>
            <person name="Riley R."/>
            <person name="Wiebenga A."/>
            <person name="Aguilar-Osorio G."/>
            <person name="Amillis S."/>
            <person name="Uchima C.A."/>
            <person name="Anderluh G."/>
            <person name="Asadollahi M."/>
            <person name="Askin M."/>
            <person name="Barry K."/>
            <person name="Battaglia E."/>
            <person name="Bayram O."/>
            <person name="Benocci T."/>
            <person name="Braus-Stromeyer S.A."/>
            <person name="Caldana C."/>
            <person name="Canovas D."/>
            <person name="Cerqueira G.C."/>
            <person name="Chen F."/>
            <person name="Chen W."/>
            <person name="Choi C."/>
            <person name="Clum A."/>
            <person name="Dos Santos R.A."/>
            <person name="Damasio A.R."/>
            <person name="Diallinas G."/>
            <person name="Emri T."/>
            <person name="Fekete E."/>
            <person name="Flipphi M."/>
            <person name="Freyberg S."/>
            <person name="Gallo A."/>
            <person name="Gournas C."/>
            <person name="Habgood R."/>
            <person name="Hainaut M."/>
            <person name="Harispe M.L."/>
            <person name="Henrissat B."/>
            <person name="Hilden K.S."/>
            <person name="Hope R."/>
            <person name="Hossain A."/>
            <person name="Karabika E."/>
            <person name="Karaffa L."/>
            <person name="Karanyi Z."/>
            <person name="Krasevec N."/>
            <person name="Kuo A."/>
            <person name="Kusch H."/>
            <person name="LaButti K."/>
            <person name="Lagendijk E.L."/>
            <person name="Lapidus A."/>
            <person name="Levasseur A."/>
            <person name="Lindquist E."/>
            <person name="Lipzen A."/>
            <person name="Logrieco A.F."/>
            <person name="MacCabe A."/>
            <person name="Maekelae M.R."/>
            <person name="Malavazi I."/>
            <person name="Melin P."/>
            <person name="Meyer V."/>
            <person name="Mielnichuk N."/>
            <person name="Miskei M."/>
            <person name="Molnar A.P."/>
            <person name="Mule G."/>
            <person name="Ngan C.Y."/>
            <person name="Orejas M."/>
            <person name="Orosz E."/>
            <person name="Ouedraogo J.P."/>
            <person name="Overkamp K.M."/>
            <person name="Park H.-S."/>
            <person name="Perrone G."/>
            <person name="Piumi F."/>
            <person name="Punt P.J."/>
            <person name="Ram A.F."/>
            <person name="Ramon A."/>
            <person name="Rauscher S."/>
            <person name="Record E."/>
            <person name="Riano-Pachon D.M."/>
            <person name="Robert V."/>
            <person name="Roehrig J."/>
            <person name="Ruller R."/>
            <person name="Salamov A."/>
            <person name="Salih N.S."/>
            <person name="Samson R.A."/>
            <person name="Sandor E."/>
            <person name="Sanguinetti M."/>
            <person name="Schuetze T."/>
            <person name="Sepcic K."/>
            <person name="Shelest E."/>
            <person name="Sherlock G."/>
            <person name="Sophianopoulou V."/>
            <person name="Squina F.M."/>
            <person name="Sun H."/>
            <person name="Susca A."/>
            <person name="Todd R.B."/>
            <person name="Tsang A."/>
            <person name="Unkles S.E."/>
            <person name="van de Wiele N."/>
            <person name="van Rossen-Uffink D."/>
            <person name="Oliveira J.V."/>
            <person name="Vesth T.C."/>
            <person name="Visser J."/>
            <person name="Yu J.-H."/>
            <person name="Zhou M."/>
            <person name="Andersen M.R."/>
            <person name="Archer D.B."/>
            <person name="Baker S.E."/>
            <person name="Benoit I."/>
            <person name="Brakhage A.A."/>
            <person name="Braus G.H."/>
            <person name="Fischer R."/>
            <person name="Frisvad J.C."/>
            <person name="Goldman G.H."/>
            <person name="Houbraken J."/>
            <person name="Oakley B."/>
            <person name="Pocsi I."/>
            <person name="Scazzocchio C."/>
            <person name="Seiboth B."/>
            <person name="vanKuyk P.A."/>
            <person name="Wortman J."/>
            <person name="Dyer P.S."/>
            <person name="Grigoriev I.V."/>
        </authorList>
    </citation>
    <scope>NUCLEOTIDE SEQUENCE [LARGE SCALE GENOMIC DNA]</scope>
    <source>
        <strain evidence="6">DTO 134E9</strain>
    </source>
</reference>
<evidence type="ECO:0000313" key="6">
    <source>
        <dbReference type="Proteomes" id="UP000184383"/>
    </source>
</evidence>
<organism evidence="5 6">
    <name type="scientific">Aspergillus wentii DTO 134E9</name>
    <dbReference type="NCBI Taxonomy" id="1073089"/>
    <lineage>
        <taxon>Eukaryota</taxon>
        <taxon>Fungi</taxon>
        <taxon>Dikarya</taxon>
        <taxon>Ascomycota</taxon>
        <taxon>Pezizomycotina</taxon>
        <taxon>Eurotiomycetes</taxon>
        <taxon>Eurotiomycetidae</taxon>
        <taxon>Eurotiales</taxon>
        <taxon>Aspergillaceae</taxon>
        <taxon>Aspergillus</taxon>
        <taxon>Aspergillus subgen. Cremei</taxon>
    </lineage>
</organism>
<dbReference type="GO" id="GO:0051075">
    <property type="term" value="F:S-adenosylmethionine:tRNA ribosyltransferase-isomerase activity"/>
    <property type="evidence" value="ECO:0007669"/>
    <property type="project" value="TreeGrafter"/>
</dbReference>
<keyword evidence="2" id="KW-0808">Transferase</keyword>
<dbReference type="GO" id="GO:0008616">
    <property type="term" value="P:tRNA queuosine(34) biosynthetic process"/>
    <property type="evidence" value="ECO:0007669"/>
    <property type="project" value="UniProtKB-KW"/>
</dbReference>
<evidence type="ECO:0000256" key="3">
    <source>
        <dbReference type="ARBA" id="ARBA00022691"/>
    </source>
</evidence>
<keyword evidence="4" id="KW-0671">Queuosine biosynthesis</keyword>
<dbReference type="Gene3D" id="3.40.1780.10">
    <property type="entry name" value="QueA-like"/>
    <property type="match status" value="1"/>
</dbReference>
<accession>A0A1L9RKB9</accession>
<dbReference type="RefSeq" id="XP_040689029.1">
    <property type="nucleotide sequence ID" value="XM_040831979.1"/>
</dbReference>
<dbReference type="InterPro" id="IPR042118">
    <property type="entry name" value="QueA_dom1"/>
</dbReference>
<name>A0A1L9RKB9_ASPWE</name>
<dbReference type="Proteomes" id="UP000184383">
    <property type="component" value="Unassembled WGS sequence"/>
</dbReference>
<dbReference type="EMBL" id="KV878212">
    <property type="protein sequence ID" value="OJJ35353.1"/>
    <property type="molecule type" value="Genomic_DNA"/>
</dbReference>
<dbReference type="AlphaFoldDB" id="A0A1L9RKB9"/>
<proteinExistence type="predicted"/>
<dbReference type="PANTHER" id="PTHR30307">
    <property type="entry name" value="S-ADENOSYLMETHIONINE:TRNA RIBOSYLTRANSFERASE-ISOMERASE"/>
    <property type="match status" value="1"/>
</dbReference>
<dbReference type="OrthoDB" id="1448at2759"/>
<dbReference type="InterPro" id="IPR003699">
    <property type="entry name" value="QueA"/>
</dbReference>
<keyword evidence="1" id="KW-0963">Cytoplasm</keyword>
<dbReference type="STRING" id="1073089.A0A1L9RKB9"/>
<evidence type="ECO:0000256" key="2">
    <source>
        <dbReference type="ARBA" id="ARBA00022679"/>
    </source>
</evidence>
<evidence type="ECO:0000313" key="5">
    <source>
        <dbReference type="EMBL" id="OJJ35353.1"/>
    </source>
</evidence>
<dbReference type="Pfam" id="PF02547">
    <property type="entry name" value="Queuosine_synth"/>
    <property type="match status" value="1"/>
</dbReference>
<dbReference type="GeneID" id="63747827"/>
<dbReference type="VEuPathDB" id="FungiDB:ASPWEDRAFT_183428"/>
<dbReference type="PANTHER" id="PTHR30307:SF0">
    <property type="entry name" value="S-ADENOSYLMETHIONINE:TRNA RIBOSYLTRANSFERASE-ISOMERASE"/>
    <property type="match status" value="1"/>
</dbReference>
<protein>
    <recommendedName>
        <fullName evidence="7">S-adenosylmethionine:tRNA ribosyltransferase-isomerase</fullName>
    </recommendedName>
</protein>
<sequence>MHRQYPAPRELTQIRALGETSTGPGATWTTFEWRDSHQTRVSPKQTASLSFCLCQGVWVAADSVRWASLFQRTAGPGHRRGRGNRPYYTARRATEIFLARHINQGDVANHKVQSEYFDFGEKAAAQINQARAEGRLVIAIGTTVIRILEPVGRNDNPGGAVTPQEGWTGLYIYPGFEFKVADMLLTNLHAPRSTHLVLAAAFASKDLLKRSYDEIVENGGYEFNMFGDKMLIF</sequence>